<reference evidence="1 2" key="1">
    <citation type="submission" date="2022-01" db="EMBL/GenBank/DDBJ databases">
        <authorList>
            <person name="Xiong W."/>
            <person name="Schranz E."/>
        </authorList>
    </citation>
    <scope>NUCLEOTIDE SEQUENCE [LARGE SCALE GENOMIC DNA]</scope>
</reference>
<protein>
    <submittedName>
        <fullName evidence="1">Uncharacterized protein</fullName>
    </submittedName>
</protein>
<dbReference type="EMBL" id="CAKMRJ010000001">
    <property type="protein sequence ID" value="CAH1412822.1"/>
    <property type="molecule type" value="Genomic_DNA"/>
</dbReference>
<name>A0AAU9LEN2_9ASTR</name>
<sequence>MSIDEHKPQSLRLSLADASTTSPLLAAPLHLRLHHLHPRFLPLRRCRIARSPLIQNHKQNGVDKIQISFSFRHFPFPSSPQFLVKVYKVTNSYRPSISSRPLHHSYMNHPDATKQLLTLPPPLLSPDADFMRRQ</sequence>
<accession>A0AAU9LEN2</accession>
<dbReference type="AlphaFoldDB" id="A0AAU9LEN2"/>
<proteinExistence type="predicted"/>
<evidence type="ECO:0000313" key="1">
    <source>
        <dbReference type="EMBL" id="CAH1412822.1"/>
    </source>
</evidence>
<dbReference type="Proteomes" id="UP001157418">
    <property type="component" value="Unassembled WGS sequence"/>
</dbReference>
<keyword evidence="2" id="KW-1185">Reference proteome</keyword>
<comment type="caution">
    <text evidence="1">The sequence shown here is derived from an EMBL/GenBank/DDBJ whole genome shotgun (WGS) entry which is preliminary data.</text>
</comment>
<gene>
    <name evidence="1" type="ORF">LVIROSA_LOCUS811</name>
</gene>
<evidence type="ECO:0000313" key="2">
    <source>
        <dbReference type="Proteomes" id="UP001157418"/>
    </source>
</evidence>
<organism evidence="1 2">
    <name type="scientific">Lactuca virosa</name>
    <dbReference type="NCBI Taxonomy" id="75947"/>
    <lineage>
        <taxon>Eukaryota</taxon>
        <taxon>Viridiplantae</taxon>
        <taxon>Streptophyta</taxon>
        <taxon>Embryophyta</taxon>
        <taxon>Tracheophyta</taxon>
        <taxon>Spermatophyta</taxon>
        <taxon>Magnoliopsida</taxon>
        <taxon>eudicotyledons</taxon>
        <taxon>Gunneridae</taxon>
        <taxon>Pentapetalae</taxon>
        <taxon>asterids</taxon>
        <taxon>campanulids</taxon>
        <taxon>Asterales</taxon>
        <taxon>Asteraceae</taxon>
        <taxon>Cichorioideae</taxon>
        <taxon>Cichorieae</taxon>
        <taxon>Lactucinae</taxon>
        <taxon>Lactuca</taxon>
    </lineage>
</organism>